<evidence type="ECO:0000256" key="3">
    <source>
        <dbReference type="ARBA" id="ARBA00022692"/>
    </source>
</evidence>
<dbReference type="RefSeq" id="XP_066923363.1">
    <property type="nucleotide sequence ID" value="XM_067067262.1"/>
</dbReference>
<evidence type="ECO:0000256" key="5">
    <source>
        <dbReference type="ARBA" id="ARBA00022968"/>
    </source>
</evidence>
<dbReference type="GO" id="GO:0006465">
    <property type="term" value="P:signal peptide processing"/>
    <property type="evidence" value="ECO:0007669"/>
    <property type="project" value="UniProtKB-UniRule"/>
</dbReference>
<keyword evidence="6 11" id="KW-1133">Transmembrane helix</keyword>
<dbReference type="PIRSF" id="PIRSF016089">
    <property type="entry name" value="SPC22"/>
    <property type="match status" value="1"/>
</dbReference>
<dbReference type="GO" id="GO:0045047">
    <property type="term" value="P:protein targeting to ER"/>
    <property type="evidence" value="ECO:0007669"/>
    <property type="project" value="TreeGrafter"/>
</dbReference>
<evidence type="ECO:0000256" key="2">
    <source>
        <dbReference type="ARBA" id="ARBA00009289"/>
    </source>
</evidence>
<dbReference type="PROSITE" id="PS51257">
    <property type="entry name" value="PROKAR_LIPOPROTEIN"/>
    <property type="match status" value="1"/>
</dbReference>
<dbReference type="GeneID" id="136810687"/>
<comment type="similarity">
    <text evidence="2 10">Belongs to the SPCS3 family.</text>
</comment>
<keyword evidence="13" id="KW-1185">Reference proteome</keyword>
<name>A0A7M5UMV4_9CNID</name>
<dbReference type="AlphaFoldDB" id="A0A7M5UMV4"/>
<evidence type="ECO:0000256" key="7">
    <source>
        <dbReference type="ARBA" id="ARBA00023136"/>
    </source>
</evidence>
<sequence>MHSILSRLNVVFAYCLSVLAAVTFACFLTTYTVLPNADPDIEYEVSRQVVKHVRDFTATRAKNDLGFLKFNLKSDLEPLFNWNVKQLFLYLAAEYETPENGLNQVVLWDKIIKRGENAYLDLREMNCKYYFFDDGSGLRGHDNITLTFSWNTIPNAGIIHRIKSDETYRFSFPTEYVRS</sequence>
<comment type="function">
    <text evidence="9">Essential component of the signal peptidase complex (SPC) which catalyzes the cleavage of N-terminal signal sequences from nascent proteins as they are translocated into the lumen of the endoplasmic reticulum. Essential for the SPC catalytic activity, possibly by stabilizing and positioning the active center of the complex close to the lumenal surface.</text>
</comment>
<evidence type="ECO:0000256" key="11">
    <source>
        <dbReference type="SAM" id="Phobius"/>
    </source>
</evidence>
<dbReference type="EnsemblMetazoa" id="CLYHEMT003005.1">
    <property type="protein sequence ID" value="CLYHEMP003005.1"/>
    <property type="gene ID" value="CLYHEMG003005"/>
</dbReference>
<keyword evidence="3 11" id="KW-0812">Transmembrane</keyword>
<dbReference type="PANTHER" id="PTHR12804">
    <property type="entry name" value="MICROSOMAL SIGNAL PEPTIDASE 23 KD SUBUNIT SPC22/23"/>
    <property type="match status" value="1"/>
</dbReference>
<dbReference type="GO" id="GO:0005787">
    <property type="term" value="C:signal peptidase complex"/>
    <property type="evidence" value="ECO:0007669"/>
    <property type="project" value="UniProtKB-UniRule"/>
</dbReference>
<evidence type="ECO:0000313" key="13">
    <source>
        <dbReference type="Proteomes" id="UP000594262"/>
    </source>
</evidence>
<keyword evidence="4 10" id="KW-0256">Endoplasmic reticulum</keyword>
<keyword evidence="5" id="KW-0735">Signal-anchor</keyword>
<organism evidence="12 13">
    <name type="scientific">Clytia hemisphaerica</name>
    <dbReference type="NCBI Taxonomy" id="252671"/>
    <lineage>
        <taxon>Eukaryota</taxon>
        <taxon>Metazoa</taxon>
        <taxon>Cnidaria</taxon>
        <taxon>Hydrozoa</taxon>
        <taxon>Hydroidolina</taxon>
        <taxon>Leptothecata</taxon>
        <taxon>Obeliida</taxon>
        <taxon>Clytiidae</taxon>
        <taxon>Clytia</taxon>
    </lineage>
</organism>
<protein>
    <recommendedName>
        <fullName evidence="8 10">Signal peptidase complex subunit 3</fullName>
    </recommendedName>
</protein>
<dbReference type="PANTHER" id="PTHR12804:SF0">
    <property type="entry name" value="SIGNAL PEPTIDASE COMPLEX SUBUNIT 3"/>
    <property type="match status" value="1"/>
</dbReference>
<feature type="transmembrane region" description="Helical" evidence="11">
    <location>
        <begin position="12"/>
        <end position="34"/>
    </location>
</feature>
<evidence type="ECO:0000256" key="1">
    <source>
        <dbReference type="ARBA" id="ARBA00004648"/>
    </source>
</evidence>
<dbReference type="OrthoDB" id="10261524at2759"/>
<proteinExistence type="inferred from homology"/>
<reference evidence="12" key="1">
    <citation type="submission" date="2021-01" db="UniProtKB">
        <authorList>
            <consortium name="EnsemblMetazoa"/>
        </authorList>
    </citation>
    <scope>IDENTIFICATION</scope>
</reference>
<evidence type="ECO:0000256" key="4">
    <source>
        <dbReference type="ARBA" id="ARBA00022824"/>
    </source>
</evidence>
<evidence type="ECO:0000256" key="9">
    <source>
        <dbReference type="ARBA" id="ARBA00046080"/>
    </source>
</evidence>
<dbReference type="Pfam" id="PF04573">
    <property type="entry name" value="SPC22"/>
    <property type="match status" value="1"/>
</dbReference>
<evidence type="ECO:0000256" key="8">
    <source>
        <dbReference type="ARBA" id="ARBA00029556"/>
    </source>
</evidence>
<evidence type="ECO:0000256" key="10">
    <source>
        <dbReference type="PIRNR" id="PIRNR016089"/>
    </source>
</evidence>
<comment type="subcellular location">
    <subcellularLocation>
        <location evidence="1">Endoplasmic reticulum membrane</location>
        <topology evidence="1">Single-pass type II membrane protein</topology>
    </subcellularLocation>
</comment>
<dbReference type="Proteomes" id="UP000594262">
    <property type="component" value="Unplaced"/>
</dbReference>
<accession>A0A7M5UMV4</accession>
<evidence type="ECO:0000313" key="12">
    <source>
        <dbReference type="EnsemblMetazoa" id="CLYHEMP003005.1"/>
    </source>
</evidence>
<dbReference type="InterPro" id="IPR007653">
    <property type="entry name" value="SPC3"/>
</dbReference>
<evidence type="ECO:0000256" key="6">
    <source>
        <dbReference type="ARBA" id="ARBA00022989"/>
    </source>
</evidence>
<keyword evidence="7 10" id="KW-0472">Membrane</keyword>